<feature type="region of interest" description="Disordered" evidence="2">
    <location>
        <begin position="273"/>
        <end position="339"/>
    </location>
</feature>
<evidence type="ECO:0000313" key="3">
    <source>
        <dbReference type="EMBL" id="KAK9499709.1"/>
    </source>
</evidence>
<feature type="compositionally biased region" description="Polar residues" evidence="2">
    <location>
        <begin position="372"/>
        <end position="382"/>
    </location>
</feature>
<name>A0AAW1CQ92_9HEMI</name>
<feature type="compositionally biased region" description="Polar residues" evidence="2">
    <location>
        <begin position="480"/>
        <end position="496"/>
    </location>
</feature>
<feature type="compositionally biased region" description="Polar residues" evidence="2">
    <location>
        <begin position="281"/>
        <end position="299"/>
    </location>
</feature>
<protein>
    <recommendedName>
        <fullName evidence="5">Centrosome-associated protein 350</fullName>
    </recommendedName>
</protein>
<feature type="compositionally biased region" description="Polar residues" evidence="2">
    <location>
        <begin position="1432"/>
        <end position="1461"/>
    </location>
</feature>
<organism evidence="3 4">
    <name type="scientific">Rhynocoris fuscipes</name>
    <dbReference type="NCBI Taxonomy" id="488301"/>
    <lineage>
        <taxon>Eukaryota</taxon>
        <taxon>Metazoa</taxon>
        <taxon>Ecdysozoa</taxon>
        <taxon>Arthropoda</taxon>
        <taxon>Hexapoda</taxon>
        <taxon>Insecta</taxon>
        <taxon>Pterygota</taxon>
        <taxon>Neoptera</taxon>
        <taxon>Paraneoptera</taxon>
        <taxon>Hemiptera</taxon>
        <taxon>Heteroptera</taxon>
        <taxon>Panheteroptera</taxon>
        <taxon>Cimicomorpha</taxon>
        <taxon>Reduviidae</taxon>
        <taxon>Harpactorinae</taxon>
        <taxon>Harpactorini</taxon>
        <taxon>Rhynocoris</taxon>
    </lineage>
</organism>
<dbReference type="Proteomes" id="UP001461498">
    <property type="component" value="Unassembled WGS sequence"/>
</dbReference>
<feature type="compositionally biased region" description="Basic and acidic residues" evidence="2">
    <location>
        <begin position="1902"/>
        <end position="1912"/>
    </location>
</feature>
<feature type="compositionally biased region" description="Low complexity" evidence="2">
    <location>
        <begin position="392"/>
        <end position="406"/>
    </location>
</feature>
<feature type="region of interest" description="Disordered" evidence="2">
    <location>
        <begin position="1432"/>
        <end position="1476"/>
    </location>
</feature>
<feature type="region of interest" description="Disordered" evidence="2">
    <location>
        <begin position="850"/>
        <end position="882"/>
    </location>
</feature>
<feature type="region of interest" description="Disordered" evidence="2">
    <location>
        <begin position="361"/>
        <end position="424"/>
    </location>
</feature>
<feature type="region of interest" description="Disordered" evidence="2">
    <location>
        <begin position="1637"/>
        <end position="1682"/>
    </location>
</feature>
<dbReference type="PANTHER" id="PTHR13958">
    <property type="entry name" value="CENTROSOME-ASSOCIATED PROTEIN 350"/>
    <property type="match status" value="1"/>
</dbReference>
<dbReference type="InterPro" id="IPR028750">
    <property type="entry name" value="CEP350/CC187"/>
</dbReference>
<feature type="region of interest" description="Disordered" evidence="2">
    <location>
        <begin position="472"/>
        <end position="522"/>
    </location>
</feature>
<evidence type="ECO:0008006" key="5">
    <source>
        <dbReference type="Google" id="ProtNLM"/>
    </source>
</evidence>
<sequence>MENQSKDQDTNSNEIDLLQCENEIVEAQKRWIENSKFLSNINAVEAQKHWINETIQERDFAERLLSKGDDSIRLSNFRDISRDGSDCSSREFSSSTKIIGQLLDRSKNVVQDINNGNIKSEQIEFRSVPMFRDKPNDCVSSVNKSVDVQKVNNRPGIERSTSSKIGSNVKSTFAKSRLSTESQDSISSKASEQSSDNVTKLQHKNEMKKFIKQKQKERHDKVLQENRIKEIEKQEKLKKLELLKQTQKKIIENSKMKATVKDSEKPQWVNTVENGTEKSKNVSSHSPRVNNPVQRSHITGSMVFKSLRREKQNSLSPDRKKINIRSRSVSLPFPENDGITKIQKESDNACSLNLSQIQSFEDTSSKLKPEVSSKTVASSKIPPQNHPDEHYSTNLSSSKTKLSRNSPKNENINTSNNTGTNLYENSTKNEICQTSPVFDIGSSCYSDEKFKLNLSSIDKLGLSMEMNEIFINDRQPPPSTANSDEFISSSSRTYTVNREDKKSSLSPRLTRKRSSQSDSEDNYISNLKLKKILQSNRSRNEKEVLSPMVCRECIKTNNWLQEQDEIKKPQVPPKFTEVMNYILNENVGIRTNKSEQSVPMKYCKHNNETTGTVLEEELRLDVPTSASSYRSEAVDSFTYIKGMKNDGVEDNKYRLALESIVEKEQSISSFHNLETDNNIFKLDHSYSCDDIVNIDFSKVNTRRSICSETDNDTTISETLSIDPLKLSDSIDNLNLIPNKQIFDSSLVQNKRKLSEENSKDKFMNKCASHPVDISSFIENLPNSENLKDNSERSLFFKENTPEVLNFSENIEKKFVDKCTLLDNDVSSIDILKKQRDNELKPEIINIRDDSKVNVTRRKSSDSKPSSSRSNSQNSLLDNNESGIDIRKKQQDFVLKPEIINIRDNSKVNVTRRKSPDSKPSSSHSNSQNSLFDNNVSGIDILKNHQDFELNPEIINIRDNTKVNVTRRKSSDSKPSSSRSNSQNSNYKTSDERNLPITIPENYSLNKSTVLSSSTNYDRTNKSHSQKSESLIKKDLVHTENFSIKSTHHLLETPYDSNLSDHSSSYSEVVKVSKTVSRGGNTVLSEISQVHTLSSNSVQYNSSSLHNRIRHEIQHLDRLEENISSVLDNTRFTTSLGFNSSELLQKEDKFNNSFDVQSVNSSNSCSIVQHTNEARGKDLSESKREPTGLTDISNISSYNISTFSIEMLNDLLKDADLKYEHFIAVIKMQEKALIDRAKAEIAYLEMQKRELKEQGRDEEVRNIKKKQRGVVVRVDEGIREIQRIRKAEKNASRERKLLIQQQQQLLKLQLGNRYHTAKRSPNNKIQKIGHGRSSTVFDSSANINCERGSSLSPYLERKTRELQEKENALNARKKNLESIVAWKQRLDQEERHVQEMEKLIALSPSVQDISAKPSPNVAIDRGTSPMRLTLETGEQTSAPEVSDSTVQEQLPSSQLNTASQSESETHNKEYNSDSFEQSSVISEQLLTNVTTRNSQNSLLDNKRRKSLAALKLPLSPRVTILKRRHSSGSDESILFSQNETLSDQSDMEVRVSALQQQLKMRKVELEKLRKEYNKSQRERLKAKEQALINQIHVYDTYIEQLKNELQNESEKNEIKVMKPLIKQPKYCDRRKSDNFSISLQEKKKDDNSISENSTVNDYSSSNKTLDNVESVSEALEHDSSDTVDSVKTQLESRVNDTPDISAVNKVETISAHKSSTPHLATSSSVESLESFVNAETDINEELEIKSTVFEEISKAAPITEEKTESLPNIESHIASETLKTVEISEKLLSNEKSQNISEENFTTEAPPISSEINITPKTENISEESQISEQLNIDTQEEIKTITEEQLKSQISSNYDINQSKIDILSKIEDIESEFNNDKSQVSEMVSEIKEQLETISKLLDEKQQHSDNDSIKTENSLQELSAKNSETKITSSIYDEEHLVNDDILDLSNLAQLNLDGFVSSTKDILLNEEKSIEENNTDNSDRLSNNDNNYIVEINEIDDNINENLSKHETDEYLIEITEVEDENDDEEDEDIIQEIDISQASTQPDEFKIYVGEEALSPLVNNGSGDNVDRKAKIIDLLEHSFEISDTLWKDSLDNFEHEETPLLTALQMERQKSLNVDHIWQEICEKCLNEATDAFITAYIKKKNALALVNGTYKGSDMFMETDKVGDNEGYWTGDRFTLQTAREAEQLRLQQLQIEQEIEELEQAQETVPYYYVREIPNKPPPPYTPPGRVAPTAEETLARVKEAASMLWDIEESGGDIASLQLPHNYLPSTNHQPYRLFLFDLAKELYLKVRPSPTPQLPAWIIHKRPSRPTPKISTKEELLNYIEHQAKLVFNYEPRIQRENMIMKWSRKKRDQVDDILIKECQDEEHEWIDFTIEENLVKNQLADSIIDHVLDDAVNALANAFNKKFSNDVS</sequence>
<evidence type="ECO:0000256" key="1">
    <source>
        <dbReference type="SAM" id="Coils"/>
    </source>
</evidence>
<dbReference type="EMBL" id="JAPXFL010000011">
    <property type="protein sequence ID" value="KAK9499709.1"/>
    <property type="molecule type" value="Genomic_DNA"/>
</dbReference>
<evidence type="ECO:0000313" key="4">
    <source>
        <dbReference type="Proteomes" id="UP001461498"/>
    </source>
</evidence>
<evidence type="ECO:0000256" key="2">
    <source>
        <dbReference type="SAM" id="MobiDB-lite"/>
    </source>
</evidence>
<keyword evidence="1" id="KW-0175">Coiled coil</keyword>
<proteinExistence type="predicted"/>
<feature type="region of interest" description="Disordered" evidence="2">
    <location>
        <begin position="905"/>
        <end position="931"/>
    </location>
</feature>
<comment type="caution">
    <text evidence="3">The sequence shown here is derived from an EMBL/GenBank/DDBJ whole genome shotgun (WGS) entry which is preliminary data.</text>
</comment>
<feature type="compositionally biased region" description="Polar residues" evidence="2">
    <location>
        <begin position="1913"/>
        <end position="1923"/>
    </location>
</feature>
<reference evidence="3 4" key="1">
    <citation type="submission" date="2022-12" db="EMBL/GenBank/DDBJ databases">
        <title>Chromosome-level genome assembly of true bugs.</title>
        <authorList>
            <person name="Ma L."/>
            <person name="Li H."/>
        </authorList>
    </citation>
    <scope>NUCLEOTIDE SEQUENCE [LARGE SCALE GENOMIC DNA]</scope>
    <source>
        <strain evidence="3">Lab_2022b</strain>
    </source>
</reference>
<feature type="region of interest" description="Disordered" evidence="2">
    <location>
        <begin position="1902"/>
        <end position="1923"/>
    </location>
</feature>
<feature type="compositionally biased region" description="Polar residues" evidence="2">
    <location>
        <begin position="1648"/>
        <end position="1669"/>
    </location>
</feature>
<accession>A0AAW1CQ92</accession>
<dbReference type="PANTHER" id="PTHR13958:SF3">
    <property type="entry name" value="CAP-GLY DOMAIN-CONTAINING PROTEIN-RELATED"/>
    <property type="match status" value="1"/>
</dbReference>
<feature type="coiled-coil region" evidence="1">
    <location>
        <begin position="1550"/>
        <end position="1617"/>
    </location>
</feature>
<keyword evidence="4" id="KW-1185">Reference proteome</keyword>
<feature type="region of interest" description="Disordered" evidence="2">
    <location>
        <begin position="960"/>
        <end position="1000"/>
    </location>
</feature>
<feature type="compositionally biased region" description="Low complexity" evidence="2">
    <location>
        <begin position="862"/>
        <end position="881"/>
    </location>
</feature>
<feature type="region of interest" description="Disordered" evidence="2">
    <location>
        <begin position="172"/>
        <end position="200"/>
    </location>
</feature>
<feature type="compositionally biased region" description="Low complexity" evidence="2">
    <location>
        <begin position="972"/>
        <end position="987"/>
    </location>
</feature>
<feature type="coiled-coil region" evidence="1">
    <location>
        <begin position="1354"/>
        <end position="1398"/>
    </location>
</feature>
<feature type="compositionally biased region" description="Basic and acidic residues" evidence="2">
    <location>
        <begin position="307"/>
        <end position="321"/>
    </location>
</feature>
<feature type="compositionally biased region" description="Polar residues" evidence="2">
    <location>
        <begin position="408"/>
        <end position="424"/>
    </location>
</feature>
<dbReference type="GO" id="GO:0008017">
    <property type="term" value="F:microtubule binding"/>
    <property type="evidence" value="ECO:0007669"/>
    <property type="project" value="InterPro"/>
</dbReference>
<gene>
    <name evidence="3" type="ORF">O3M35_002704</name>
</gene>
<dbReference type="GO" id="GO:0034453">
    <property type="term" value="P:microtubule anchoring"/>
    <property type="evidence" value="ECO:0007669"/>
    <property type="project" value="InterPro"/>
</dbReference>
<feature type="compositionally biased region" description="Low complexity" evidence="2">
    <location>
        <begin position="917"/>
        <end position="929"/>
    </location>
</feature>
<dbReference type="GO" id="GO:0005813">
    <property type="term" value="C:centrosome"/>
    <property type="evidence" value="ECO:0007669"/>
    <property type="project" value="InterPro"/>
</dbReference>